<dbReference type="PANTHER" id="PTHR30469:SF15">
    <property type="entry name" value="HLYD FAMILY OF SECRETION PROTEINS"/>
    <property type="match status" value="1"/>
</dbReference>
<dbReference type="GO" id="GO:1990281">
    <property type="term" value="C:efflux pump complex"/>
    <property type="evidence" value="ECO:0007669"/>
    <property type="project" value="TreeGrafter"/>
</dbReference>
<evidence type="ECO:0000313" key="3">
    <source>
        <dbReference type="EMBL" id="HIX61628.1"/>
    </source>
</evidence>
<evidence type="ECO:0000259" key="2">
    <source>
        <dbReference type="Pfam" id="PF25967"/>
    </source>
</evidence>
<dbReference type="AlphaFoldDB" id="A0A9D2B584"/>
<protein>
    <submittedName>
        <fullName evidence="3">Efflux RND transporter periplasmic adaptor subunit</fullName>
    </submittedName>
</protein>
<reference evidence="3" key="1">
    <citation type="journal article" date="2021" name="PeerJ">
        <title>Extensive microbial diversity within the chicken gut microbiome revealed by metagenomics and culture.</title>
        <authorList>
            <person name="Gilroy R."/>
            <person name="Ravi A."/>
            <person name="Getino M."/>
            <person name="Pursley I."/>
            <person name="Horton D.L."/>
            <person name="Alikhan N.F."/>
            <person name="Baker D."/>
            <person name="Gharbi K."/>
            <person name="Hall N."/>
            <person name="Watson M."/>
            <person name="Adriaenssens E.M."/>
            <person name="Foster-Nyarko E."/>
            <person name="Jarju S."/>
            <person name="Secka A."/>
            <person name="Antonio M."/>
            <person name="Oren A."/>
            <person name="Chaudhuri R.R."/>
            <person name="La Ragione R."/>
            <person name="Hildebrand F."/>
            <person name="Pallen M.J."/>
        </authorList>
    </citation>
    <scope>NUCLEOTIDE SEQUENCE</scope>
    <source>
        <strain evidence="3">1193</strain>
    </source>
</reference>
<organism evidence="3 4">
    <name type="scientific">Candidatus Halomonas stercoripullorum</name>
    <dbReference type="NCBI Taxonomy" id="2838617"/>
    <lineage>
        <taxon>Bacteria</taxon>
        <taxon>Pseudomonadati</taxon>
        <taxon>Pseudomonadota</taxon>
        <taxon>Gammaproteobacteria</taxon>
        <taxon>Oceanospirillales</taxon>
        <taxon>Halomonadaceae</taxon>
        <taxon>Halomonas</taxon>
    </lineage>
</organism>
<feature type="region of interest" description="Disordered" evidence="1">
    <location>
        <begin position="94"/>
        <end position="114"/>
    </location>
</feature>
<dbReference type="Gene3D" id="2.40.420.20">
    <property type="match status" value="1"/>
</dbReference>
<comment type="caution">
    <text evidence="3">The sequence shown here is derived from an EMBL/GenBank/DDBJ whole genome shotgun (WGS) entry which is preliminary data.</text>
</comment>
<dbReference type="PANTHER" id="PTHR30469">
    <property type="entry name" value="MULTIDRUG RESISTANCE PROTEIN MDTA"/>
    <property type="match status" value="1"/>
</dbReference>
<evidence type="ECO:0000256" key="1">
    <source>
        <dbReference type="SAM" id="MobiDB-lite"/>
    </source>
</evidence>
<feature type="compositionally biased region" description="Basic and acidic residues" evidence="1">
    <location>
        <begin position="98"/>
        <end position="114"/>
    </location>
</feature>
<proteinExistence type="predicted"/>
<evidence type="ECO:0000313" key="4">
    <source>
        <dbReference type="Proteomes" id="UP000824248"/>
    </source>
</evidence>
<dbReference type="EMBL" id="DXFC01000157">
    <property type="protein sequence ID" value="HIX61628.1"/>
    <property type="molecule type" value="Genomic_DNA"/>
</dbReference>
<dbReference type="GO" id="GO:0015562">
    <property type="term" value="F:efflux transmembrane transporter activity"/>
    <property type="evidence" value="ECO:0007669"/>
    <property type="project" value="TreeGrafter"/>
</dbReference>
<reference evidence="3" key="2">
    <citation type="submission" date="2021-04" db="EMBL/GenBank/DDBJ databases">
        <authorList>
            <person name="Gilroy R."/>
        </authorList>
    </citation>
    <scope>NUCLEOTIDE SEQUENCE</scope>
    <source>
        <strain evidence="3">1193</strain>
    </source>
</reference>
<feature type="domain" description="Multidrug resistance protein MdtA-like C-terminal permuted SH3" evidence="2">
    <location>
        <begin position="42"/>
        <end position="87"/>
    </location>
</feature>
<feature type="non-terminal residue" evidence="3">
    <location>
        <position position="1"/>
    </location>
</feature>
<gene>
    <name evidence="3" type="ORF">H9854_05285</name>
</gene>
<accession>A0A9D2B584</accession>
<dbReference type="Pfam" id="PF25967">
    <property type="entry name" value="RND-MFP_C"/>
    <property type="match status" value="1"/>
</dbReference>
<sequence length="114" mass="12612">DDPLGLESQAPALRLGDVARLAFDARPREGMFVLPAAALRPGDTVWVLDSDSRLRLRTVEVVHRGTTRVLIGSGLEEEEHVVVSQLGQPREGMLLRSRIADRERPAGEHEEPRS</sequence>
<dbReference type="Proteomes" id="UP000824248">
    <property type="component" value="Unassembled WGS sequence"/>
</dbReference>
<name>A0A9D2B584_9GAMM</name>
<dbReference type="InterPro" id="IPR058627">
    <property type="entry name" value="MdtA-like_C"/>
</dbReference>